<dbReference type="PANTHER" id="PTHR10066:SF67">
    <property type="entry name" value="BETA-GLUCURONIDASE"/>
    <property type="match status" value="1"/>
</dbReference>
<dbReference type="InterPro" id="IPR006101">
    <property type="entry name" value="Glyco_hydro_2"/>
</dbReference>
<dbReference type="Pfam" id="PF02836">
    <property type="entry name" value="Glyco_hydro_2_C"/>
    <property type="match status" value="1"/>
</dbReference>
<evidence type="ECO:0000256" key="4">
    <source>
        <dbReference type="ARBA" id="ARBA00022801"/>
    </source>
</evidence>
<reference evidence="10" key="1">
    <citation type="submission" date="2015-01" db="EMBL/GenBank/DDBJ databases">
        <authorList>
            <person name="Manzoor Shahid"/>
            <person name="Zubair Saima"/>
        </authorList>
    </citation>
    <scope>NUCLEOTIDE SEQUENCE [LARGE SCALE GENOMIC DNA]</scope>
    <source>
        <strain evidence="10">V1</strain>
    </source>
</reference>
<keyword evidence="10" id="KW-1185">Reference proteome</keyword>
<dbReference type="GO" id="GO:0005975">
    <property type="term" value="P:carbohydrate metabolic process"/>
    <property type="evidence" value="ECO:0007669"/>
    <property type="project" value="InterPro"/>
</dbReference>
<dbReference type="RefSeq" id="WP_024752834.1">
    <property type="nucleotide sequence ID" value="NZ_CDNC01000051.1"/>
</dbReference>
<dbReference type="Pfam" id="PF00703">
    <property type="entry name" value="Glyco_hydro_2"/>
    <property type="match status" value="1"/>
</dbReference>
<dbReference type="Gene3D" id="2.60.40.10">
    <property type="entry name" value="Immunoglobulins"/>
    <property type="match status" value="1"/>
</dbReference>
<dbReference type="GO" id="GO:0004566">
    <property type="term" value="F:beta-glucuronidase activity"/>
    <property type="evidence" value="ECO:0007669"/>
    <property type="project" value="UniProtKB-EC"/>
</dbReference>
<dbReference type="EMBL" id="CDNC01000051">
    <property type="protein sequence ID" value="CEM63467.1"/>
    <property type="molecule type" value="Genomic_DNA"/>
</dbReference>
<keyword evidence="4 9" id="KW-0378">Hydrolase</keyword>
<dbReference type="NCBIfam" id="NF007538">
    <property type="entry name" value="PRK10150.1"/>
    <property type="match status" value="1"/>
</dbReference>
<dbReference type="InterPro" id="IPR036156">
    <property type="entry name" value="Beta-gal/glucu_dom_sf"/>
</dbReference>
<evidence type="ECO:0000256" key="1">
    <source>
        <dbReference type="ARBA" id="ARBA00007401"/>
    </source>
</evidence>
<dbReference type="InterPro" id="IPR008979">
    <property type="entry name" value="Galactose-bd-like_sf"/>
</dbReference>
<evidence type="ECO:0000313" key="10">
    <source>
        <dbReference type="Proteomes" id="UP000042527"/>
    </source>
</evidence>
<dbReference type="InterPro" id="IPR006104">
    <property type="entry name" value="Glyco_hydro_2_N"/>
</dbReference>
<dbReference type="InterPro" id="IPR013783">
    <property type="entry name" value="Ig-like_fold"/>
</dbReference>
<feature type="domain" description="Glycoside hydrolase family 2 immunoglobulin-like beta-sandwich" evidence="6">
    <location>
        <begin position="186"/>
        <end position="285"/>
    </location>
</feature>
<name>A0A0B7H0Q8_TREPH</name>
<sequence length="613" mass="69306">MLYPITTQTRAVIDLGGIWRFKVDYDECGLNEKWFMGMLDTESVMCVPASYNDIAAMSDIRNHVGSVWYQRDVVVPQLLTGQRLVLRFGSVTHKAHVYWNGALIAEHSGGFTPFEVVLKPSDIAETNQLTVRVNNILDISTLPVGLYSESKDENGKIIRKNMPNFDFFNYAGIHRPVTLVSTPEYFIDDIILTNECSGTSAKVHYAVTISGKDGAVDADSGFSVAVDCIAEDGSLVTSANGFTGELHIENVKRWNPLKPYLYTIRVKLLKDGTLIDLYDEPYGIRTVAVKNGQFLINEKPFYFKGFGKHEDAFYTGRGFNAAQTLLDFNLMKWMGANSFRTSHYPYAEETMRLCDRLGIVVIDEVPAVGIHLNFMASLLTPAEKRDTFAEIQTKAAHETVIRELIERDKNHCCVVMWSIANEPETNDKGADAYFAPLIKRAKDLDPQKRPVTIVTLMSSLPETCRVSAMIDVLCLNRYYGWYLQSGDVKEGGKAAYTELQKWQEKFPDKPIMYTEFGADTVAGFHSLDPVMFTEEYQVAYLKANTEQFAAIKNFVGEHVWNFADFETSQNIIRVQGNKKGVFTRDRKPKMAAYFLKERWTAIPDLKEEESSQN</sequence>
<dbReference type="AlphaFoldDB" id="A0A0B7H0Q8"/>
<dbReference type="SUPFAM" id="SSF49785">
    <property type="entry name" value="Galactose-binding domain-like"/>
    <property type="match status" value="1"/>
</dbReference>
<dbReference type="Gene3D" id="2.60.120.260">
    <property type="entry name" value="Galactose-binding domain-like"/>
    <property type="match status" value="1"/>
</dbReference>
<accession>A0A0B7H0Q8</accession>
<dbReference type="InterPro" id="IPR017853">
    <property type="entry name" value="GH"/>
</dbReference>
<dbReference type="Proteomes" id="UP000042527">
    <property type="component" value="Unassembled WGS sequence"/>
</dbReference>
<proteinExistence type="inferred from homology"/>
<comment type="similarity">
    <text evidence="1">Belongs to the glycosyl hydrolase 2 family.</text>
</comment>
<dbReference type="EC" id="3.2.1.31" evidence="2"/>
<dbReference type="GeneID" id="57751734"/>
<gene>
    <name evidence="9" type="primary">uidA</name>
    <name evidence="9" type="ORF">TPHV1_90096</name>
</gene>
<dbReference type="SUPFAM" id="SSF49303">
    <property type="entry name" value="beta-Galactosidase/glucuronidase domain"/>
    <property type="match status" value="1"/>
</dbReference>
<evidence type="ECO:0000256" key="2">
    <source>
        <dbReference type="ARBA" id="ARBA00012761"/>
    </source>
</evidence>
<dbReference type="FunFam" id="3.20.20.80:FF:000080">
    <property type="entry name" value="Beta-glucuronidase UidA"/>
    <property type="match status" value="1"/>
</dbReference>
<dbReference type="PANTHER" id="PTHR10066">
    <property type="entry name" value="BETA-GLUCURONIDASE"/>
    <property type="match status" value="1"/>
</dbReference>
<dbReference type="Pfam" id="PF02837">
    <property type="entry name" value="Glyco_hydro_2_N"/>
    <property type="match status" value="1"/>
</dbReference>
<evidence type="ECO:0000259" key="6">
    <source>
        <dbReference type="Pfam" id="PF00703"/>
    </source>
</evidence>
<evidence type="ECO:0000259" key="7">
    <source>
        <dbReference type="Pfam" id="PF02836"/>
    </source>
</evidence>
<evidence type="ECO:0000259" key="8">
    <source>
        <dbReference type="Pfam" id="PF02837"/>
    </source>
</evidence>
<protein>
    <recommendedName>
        <fullName evidence="3">Beta-glucuronidase</fullName>
        <ecNumber evidence="2">3.2.1.31</ecNumber>
    </recommendedName>
</protein>
<dbReference type="GO" id="GO:0019391">
    <property type="term" value="P:glucuronoside catabolic process"/>
    <property type="evidence" value="ECO:0007669"/>
    <property type="project" value="TreeGrafter"/>
</dbReference>
<dbReference type="OrthoDB" id="9801077at2"/>
<dbReference type="GO" id="GO:0030246">
    <property type="term" value="F:carbohydrate binding"/>
    <property type="evidence" value="ECO:0007669"/>
    <property type="project" value="TreeGrafter"/>
</dbReference>
<dbReference type="PRINTS" id="PR00132">
    <property type="entry name" value="GLHYDRLASE2"/>
</dbReference>
<dbReference type="SUPFAM" id="SSF51445">
    <property type="entry name" value="(Trans)glycosidases"/>
    <property type="match status" value="1"/>
</dbReference>
<evidence type="ECO:0000313" key="9">
    <source>
        <dbReference type="EMBL" id="CEM63467.1"/>
    </source>
</evidence>
<dbReference type="InterPro" id="IPR006103">
    <property type="entry name" value="Glyco_hydro_2_cat"/>
</dbReference>
<organism evidence="9 10">
    <name type="scientific">Treponema phagedenis</name>
    <dbReference type="NCBI Taxonomy" id="162"/>
    <lineage>
        <taxon>Bacteria</taxon>
        <taxon>Pseudomonadati</taxon>
        <taxon>Spirochaetota</taxon>
        <taxon>Spirochaetia</taxon>
        <taxon>Spirochaetales</taxon>
        <taxon>Treponemataceae</taxon>
        <taxon>Treponema</taxon>
    </lineage>
</organism>
<dbReference type="Gene3D" id="3.20.20.80">
    <property type="entry name" value="Glycosidases"/>
    <property type="match status" value="1"/>
</dbReference>
<evidence type="ECO:0000256" key="5">
    <source>
        <dbReference type="ARBA" id="ARBA00023295"/>
    </source>
</evidence>
<feature type="domain" description="Glycoside hydrolase family 2 catalytic" evidence="7">
    <location>
        <begin position="287"/>
        <end position="602"/>
    </location>
</feature>
<keyword evidence="5 9" id="KW-0326">Glycosidase</keyword>
<evidence type="ECO:0000256" key="3">
    <source>
        <dbReference type="ARBA" id="ARBA00016205"/>
    </source>
</evidence>
<feature type="domain" description="Glycosyl hydrolases family 2 sugar binding" evidence="8">
    <location>
        <begin position="14"/>
        <end position="183"/>
    </location>
</feature>
<dbReference type="InterPro" id="IPR006102">
    <property type="entry name" value="Ig-like_GH2"/>
</dbReference>